<dbReference type="InterPro" id="IPR010994">
    <property type="entry name" value="RuvA_2-like"/>
</dbReference>
<evidence type="ECO:0000259" key="4">
    <source>
        <dbReference type="Pfam" id="PF17782"/>
    </source>
</evidence>
<dbReference type="Gene3D" id="3.40.50.450">
    <property type="match status" value="1"/>
</dbReference>
<evidence type="ECO:0000256" key="1">
    <source>
        <dbReference type="ARBA" id="ARBA00006525"/>
    </source>
</evidence>
<feature type="domain" description="DprA winged helix" evidence="4">
    <location>
        <begin position="317"/>
        <end position="375"/>
    </location>
</feature>
<comment type="similarity">
    <text evidence="1">Belongs to the DprA/Smf family.</text>
</comment>
<dbReference type="InterPro" id="IPR036388">
    <property type="entry name" value="WH-like_DNA-bd_sf"/>
</dbReference>
<dbReference type="InterPro" id="IPR041614">
    <property type="entry name" value="DprA_WH"/>
</dbReference>
<dbReference type="SUPFAM" id="SSF102405">
    <property type="entry name" value="MCP/YpsA-like"/>
    <property type="match status" value="1"/>
</dbReference>
<dbReference type="Proteomes" id="UP001482513">
    <property type="component" value="Unassembled WGS sequence"/>
</dbReference>
<dbReference type="RefSeq" id="WP_190696355.1">
    <property type="nucleotide sequence ID" value="NZ_JAMPKX010000002.1"/>
</dbReference>
<evidence type="ECO:0000256" key="2">
    <source>
        <dbReference type="SAM" id="MobiDB-lite"/>
    </source>
</evidence>
<proteinExistence type="inferred from homology"/>
<keyword evidence="6" id="KW-1185">Reference proteome</keyword>
<dbReference type="PANTHER" id="PTHR43022:SF1">
    <property type="entry name" value="PROTEIN SMF"/>
    <property type="match status" value="1"/>
</dbReference>
<feature type="domain" description="Smf/DprA SLOG" evidence="3">
    <location>
        <begin position="79"/>
        <end position="288"/>
    </location>
</feature>
<dbReference type="EMBL" id="JAMPKX010000002">
    <property type="protein sequence ID" value="MEP0946591.1"/>
    <property type="molecule type" value="Genomic_DNA"/>
</dbReference>
<name>A0ABV0K267_9CYAN</name>
<reference evidence="5 6" key="1">
    <citation type="submission" date="2022-04" db="EMBL/GenBank/DDBJ databases">
        <title>Positive selection, recombination, and allopatry shape intraspecific diversity of widespread and dominant cyanobacteria.</title>
        <authorList>
            <person name="Wei J."/>
            <person name="Shu W."/>
            <person name="Hu C."/>
        </authorList>
    </citation>
    <scope>NUCLEOTIDE SEQUENCE [LARGE SCALE GENOMIC DNA]</scope>
    <source>
        <strain evidence="5 6">DQ-A4</strain>
    </source>
</reference>
<organism evidence="5 6">
    <name type="scientific">Leptolyngbya subtilissima DQ-A4</name>
    <dbReference type="NCBI Taxonomy" id="2933933"/>
    <lineage>
        <taxon>Bacteria</taxon>
        <taxon>Bacillati</taxon>
        <taxon>Cyanobacteriota</taxon>
        <taxon>Cyanophyceae</taxon>
        <taxon>Leptolyngbyales</taxon>
        <taxon>Leptolyngbyaceae</taxon>
        <taxon>Leptolyngbya group</taxon>
        <taxon>Leptolyngbya</taxon>
    </lineage>
</organism>
<sequence length="380" mass="40826">MAERAYWLAWAQAHGLGPILLKRLCSHFGTLSAAWHAEGAALLEVEGIGLGTGSKLVEYRQTVSPLELLASYEQQHPNFWTPADAEYPALLYEITDPPPLLFYRGQPELAGALHLVPSVGVVGTRNPSDYGQRWTRRLTQQLVAHDVIVVSGLAKGVDRYAHQQTLDSHGLTIAVLGTGVDQVYPLGNRDLHDRIARHGLLLSEHPNGTPPDRAHFPRRNRIIAGLSRAVVVTEAPARSGALITAQLANDYGRDVFAVPGSLDNLNSEGCLGLINQGAQMILNDMTLIAALGQMPQISNGESAGSALTGKGDRPPVSPPVTPPLSPTMAQVLATITSEPISLDGLVQQLAQPTGEVLATLVQLELMGLVTQLPGMRYQRY</sequence>
<dbReference type="PANTHER" id="PTHR43022">
    <property type="entry name" value="PROTEIN SMF"/>
    <property type="match status" value="1"/>
</dbReference>
<dbReference type="NCBIfam" id="TIGR00732">
    <property type="entry name" value="dprA"/>
    <property type="match status" value="1"/>
</dbReference>
<evidence type="ECO:0000313" key="6">
    <source>
        <dbReference type="Proteomes" id="UP001482513"/>
    </source>
</evidence>
<evidence type="ECO:0000259" key="3">
    <source>
        <dbReference type="Pfam" id="PF02481"/>
    </source>
</evidence>
<feature type="region of interest" description="Disordered" evidence="2">
    <location>
        <begin position="300"/>
        <end position="322"/>
    </location>
</feature>
<dbReference type="Pfam" id="PF17782">
    <property type="entry name" value="WHD_DprA"/>
    <property type="match status" value="1"/>
</dbReference>
<comment type="caution">
    <text evidence="5">The sequence shown here is derived from an EMBL/GenBank/DDBJ whole genome shotgun (WGS) entry which is preliminary data.</text>
</comment>
<protein>
    <submittedName>
        <fullName evidence="5">DNA-processing protein DprA</fullName>
    </submittedName>
</protein>
<dbReference type="InterPro" id="IPR057666">
    <property type="entry name" value="DrpA_SLOG"/>
</dbReference>
<dbReference type="SUPFAM" id="SSF47781">
    <property type="entry name" value="RuvA domain 2-like"/>
    <property type="match status" value="1"/>
</dbReference>
<dbReference type="Pfam" id="PF02481">
    <property type="entry name" value="DNA_processg_A"/>
    <property type="match status" value="1"/>
</dbReference>
<dbReference type="Gene3D" id="1.10.10.10">
    <property type="entry name" value="Winged helix-like DNA-binding domain superfamily/Winged helix DNA-binding domain"/>
    <property type="match status" value="1"/>
</dbReference>
<gene>
    <name evidence="5" type="primary">dprA</name>
    <name evidence="5" type="ORF">NC992_06885</name>
</gene>
<evidence type="ECO:0000313" key="5">
    <source>
        <dbReference type="EMBL" id="MEP0946591.1"/>
    </source>
</evidence>
<dbReference type="InterPro" id="IPR003488">
    <property type="entry name" value="DprA"/>
</dbReference>
<accession>A0ABV0K267</accession>